<sequence>MATQAEQKKMADDLFDMLGTCRTGMLGVEGSGQHMQPMTHFADPDTRELWYVTARQTDLVRAIGSGGTAHFTITSDKDDFYACMSGPIGQSNDRERLETIWSPMVEAWFEGGVDDPEVVLLRMPLASASVWRSTVGPVQFGIEMVRALATDVRPDVGEHMVIDFNVAA</sequence>
<dbReference type="PANTHER" id="PTHR34818:SF1">
    <property type="entry name" value="PROTEIN BLI-3"/>
    <property type="match status" value="1"/>
</dbReference>
<evidence type="ECO:0000313" key="3">
    <source>
        <dbReference type="Proteomes" id="UP000619079"/>
    </source>
</evidence>
<dbReference type="Pfam" id="PF16242">
    <property type="entry name" value="Pyrid_ox_like"/>
    <property type="match status" value="1"/>
</dbReference>
<dbReference type="EMBL" id="JAELVR010000011">
    <property type="protein sequence ID" value="MBJ6373056.1"/>
    <property type="molecule type" value="Genomic_DNA"/>
</dbReference>
<protein>
    <submittedName>
        <fullName evidence="2">Pyridoxamine 5'-phosphate oxidase family protein</fullName>
    </submittedName>
</protein>
<dbReference type="InterPro" id="IPR052917">
    <property type="entry name" value="Stress-Dev_Protein"/>
</dbReference>
<dbReference type="AlphaFoldDB" id="A0A8J7LX35"/>
<feature type="domain" description="General stress protein FMN-binding split barrel" evidence="1">
    <location>
        <begin position="12"/>
        <end position="155"/>
    </location>
</feature>
<dbReference type="RefSeq" id="WP_199025934.1">
    <property type="nucleotide sequence ID" value="NZ_JAELVR010000011.1"/>
</dbReference>
<evidence type="ECO:0000313" key="2">
    <source>
        <dbReference type="EMBL" id="MBJ6373056.1"/>
    </source>
</evidence>
<dbReference type="InterPro" id="IPR012349">
    <property type="entry name" value="Split_barrel_FMN-bd"/>
</dbReference>
<proteinExistence type="predicted"/>
<evidence type="ECO:0000259" key="1">
    <source>
        <dbReference type="Pfam" id="PF16242"/>
    </source>
</evidence>
<accession>A0A8J7LX35</accession>
<dbReference type="PANTHER" id="PTHR34818">
    <property type="entry name" value="PROTEIN BLI-3"/>
    <property type="match status" value="1"/>
</dbReference>
<gene>
    <name evidence="2" type="ORF">JF290_16130</name>
</gene>
<dbReference type="Gene3D" id="2.30.110.10">
    <property type="entry name" value="Electron Transport, Fmn-binding Protein, Chain A"/>
    <property type="match status" value="1"/>
</dbReference>
<dbReference type="SUPFAM" id="SSF50475">
    <property type="entry name" value="FMN-binding split barrel"/>
    <property type="match status" value="1"/>
</dbReference>
<comment type="caution">
    <text evidence="2">The sequence shown here is derived from an EMBL/GenBank/DDBJ whole genome shotgun (WGS) entry which is preliminary data.</text>
</comment>
<reference evidence="2" key="1">
    <citation type="submission" date="2020-12" db="EMBL/GenBank/DDBJ databases">
        <title>Sedimentitalea sp. nov., isolated from sand in Incheon.</title>
        <authorList>
            <person name="Kim W."/>
        </authorList>
    </citation>
    <scope>NUCLEOTIDE SEQUENCE</scope>
    <source>
        <strain evidence="2">CAU 1593</strain>
    </source>
</reference>
<organism evidence="2 3">
    <name type="scientific">Sedimentitalea arenosa</name>
    <dbReference type="NCBI Taxonomy" id="2798803"/>
    <lineage>
        <taxon>Bacteria</taxon>
        <taxon>Pseudomonadati</taxon>
        <taxon>Pseudomonadota</taxon>
        <taxon>Alphaproteobacteria</taxon>
        <taxon>Rhodobacterales</taxon>
        <taxon>Paracoccaceae</taxon>
        <taxon>Sedimentitalea</taxon>
    </lineage>
</organism>
<keyword evidence="3" id="KW-1185">Reference proteome</keyword>
<name>A0A8J7LX35_9RHOB</name>
<dbReference type="InterPro" id="IPR038725">
    <property type="entry name" value="YdaG_split_barrel_FMN-bd"/>
</dbReference>
<dbReference type="Proteomes" id="UP000619079">
    <property type="component" value="Unassembled WGS sequence"/>
</dbReference>